<dbReference type="PANTHER" id="PTHR24421:SF10">
    <property type="entry name" value="NITRATE_NITRITE SENSOR PROTEIN NARQ"/>
    <property type="match status" value="1"/>
</dbReference>
<evidence type="ECO:0000313" key="12">
    <source>
        <dbReference type="EMBL" id="NMN01459.1"/>
    </source>
</evidence>
<dbReference type="PANTHER" id="PTHR24421">
    <property type="entry name" value="NITRATE/NITRITE SENSOR PROTEIN NARX-RELATED"/>
    <property type="match status" value="1"/>
</dbReference>
<dbReference type="CDD" id="cd16917">
    <property type="entry name" value="HATPase_UhpB-NarQ-NarX-like"/>
    <property type="match status" value="1"/>
</dbReference>
<evidence type="ECO:0000256" key="2">
    <source>
        <dbReference type="ARBA" id="ARBA00012438"/>
    </source>
</evidence>
<feature type="transmembrane region" description="Helical" evidence="10">
    <location>
        <begin position="76"/>
        <end position="97"/>
    </location>
</feature>
<dbReference type="InterPro" id="IPR011712">
    <property type="entry name" value="Sig_transdc_His_kin_sub3_dim/P"/>
</dbReference>
<feature type="transmembrane region" description="Helical" evidence="10">
    <location>
        <begin position="516"/>
        <end position="538"/>
    </location>
</feature>
<evidence type="ECO:0000256" key="6">
    <source>
        <dbReference type="ARBA" id="ARBA00022777"/>
    </source>
</evidence>
<dbReference type="Pfam" id="PF02518">
    <property type="entry name" value="HATPase_c"/>
    <property type="match status" value="1"/>
</dbReference>
<keyword evidence="7" id="KW-0067">ATP-binding</keyword>
<dbReference type="Pfam" id="PF23539">
    <property type="entry name" value="DUF7134"/>
    <property type="match status" value="2"/>
</dbReference>
<protein>
    <recommendedName>
        <fullName evidence="2">histidine kinase</fullName>
        <ecNumber evidence="2">2.7.13.3</ecNumber>
    </recommendedName>
</protein>
<sequence>MNADGRLKTWVVSNRTLLLDTLLAVLLVGTAIGLIGITNQDDVPGLLLPTSPAALAGWTLPALIPLALRRIKPEPAAWMFIALTMIHLIFGPATAYSDFYAPLMLYSVLVYGAYNHTVRFITTAMAMCVFATLIWSWATRLDGSILSFALASGMCVVSVVIMAFWQRARRATVKAMQERNTLIATRAQDECRIAAQAERARIARDMHDVVAHTLSTIIVQSDGGRYAGTQDLDVAQRTMATIRAEAQRAQHDMTGLFDIFANSDNAGYAGLDTLIRHAQLPVTRRINGVARPELLNGQTSEALFRLVQEALSNARKYAGADANVIVTEIWSSGTLLISVSDDGQGARVCLDGHTPGYGLIGMRERVEAAGGTVSAGPQAAGGFIVQASLPLANVQQHSPDFVPKAFTAKLHEMASALRSKPFAQDNASKVNWIATLSLWCERHYLLMDMLIALALMILLNSTTLSEMLMSGQFLDSGMTRLIATLVTVALLLPLAFRRRLPETSALTLAVLSLLQSLFFPAPLLTVNFFVPISVYSAVMYGRDKAWRWVSVALVIDSWVAGMRIMAGYNGVASIYQVLFVDSTGFNVPALLFAGILPSAIIMIGCFGCVALARWTRSQGANALVLQQREEALRAEEERQKVLAANLERNRIAAAMQEDVTATLGTVIKQADNGLALLGGTARPVPTTEDIAGAFASIGEQGRRALAHMRQLLAVLRETGFSDDRHEDVQMRLKPAARLQEQIESGGFQDMSNDDGNVSSLR</sequence>
<dbReference type="SUPFAM" id="SSF55874">
    <property type="entry name" value="ATPase domain of HSP90 chaperone/DNA topoisomerase II/histidine kinase"/>
    <property type="match status" value="1"/>
</dbReference>
<dbReference type="SMART" id="SM00387">
    <property type="entry name" value="HATPase_c"/>
    <property type="match status" value="1"/>
</dbReference>
<feature type="transmembrane region" description="Helical" evidence="10">
    <location>
        <begin position="16"/>
        <end position="37"/>
    </location>
</feature>
<dbReference type="Gene3D" id="1.20.5.1930">
    <property type="match status" value="2"/>
</dbReference>
<accession>A0ABX1SUG3</accession>
<dbReference type="InterPro" id="IPR003594">
    <property type="entry name" value="HATPase_dom"/>
</dbReference>
<feature type="transmembrane region" description="Helical" evidence="10">
    <location>
        <begin position="444"/>
        <end position="465"/>
    </location>
</feature>
<comment type="catalytic activity">
    <reaction evidence="1">
        <text>ATP + protein L-histidine = ADP + protein N-phospho-L-histidine.</text>
        <dbReference type="EC" id="2.7.13.3"/>
    </reaction>
</comment>
<evidence type="ECO:0000256" key="1">
    <source>
        <dbReference type="ARBA" id="ARBA00000085"/>
    </source>
</evidence>
<dbReference type="EC" id="2.7.13.3" evidence="2"/>
<keyword evidence="6 12" id="KW-0418">Kinase</keyword>
<keyword evidence="10" id="KW-0812">Transmembrane</keyword>
<reference evidence="12 13" key="1">
    <citation type="submission" date="2020-02" db="EMBL/GenBank/DDBJ databases">
        <title>Characterization of phylogenetic diversity of novel bifidobacterial species isolated in Czech ZOOs.</title>
        <authorList>
            <person name="Lugli G.A."/>
            <person name="Vera N.B."/>
            <person name="Ventura M."/>
        </authorList>
    </citation>
    <scope>NUCLEOTIDE SEQUENCE [LARGE SCALE GENOMIC DNA]</scope>
    <source>
        <strain evidence="12 13">DSM 109963</strain>
    </source>
</reference>
<evidence type="ECO:0000256" key="9">
    <source>
        <dbReference type="SAM" id="MobiDB-lite"/>
    </source>
</evidence>
<organism evidence="12 13">
    <name type="scientific">Bifidobacterium panos</name>
    <dbReference type="NCBI Taxonomy" id="2675321"/>
    <lineage>
        <taxon>Bacteria</taxon>
        <taxon>Bacillati</taxon>
        <taxon>Actinomycetota</taxon>
        <taxon>Actinomycetes</taxon>
        <taxon>Bifidobacteriales</taxon>
        <taxon>Bifidobacteriaceae</taxon>
        <taxon>Bifidobacterium</taxon>
    </lineage>
</organism>
<proteinExistence type="predicted"/>
<feature type="domain" description="Histidine kinase/HSP90-like ATPase" evidence="11">
    <location>
        <begin position="298"/>
        <end position="393"/>
    </location>
</feature>
<comment type="caution">
    <text evidence="12">The sequence shown here is derived from an EMBL/GenBank/DDBJ whole genome shotgun (WGS) entry which is preliminary data.</text>
</comment>
<feature type="transmembrane region" description="Helical" evidence="10">
    <location>
        <begin position="477"/>
        <end position="496"/>
    </location>
</feature>
<evidence type="ECO:0000256" key="8">
    <source>
        <dbReference type="ARBA" id="ARBA00023012"/>
    </source>
</evidence>
<name>A0ABX1SUG3_9BIFI</name>
<dbReference type="GO" id="GO:0016301">
    <property type="term" value="F:kinase activity"/>
    <property type="evidence" value="ECO:0007669"/>
    <property type="project" value="UniProtKB-KW"/>
</dbReference>
<dbReference type="InterPro" id="IPR050482">
    <property type="entry name" value="Sensor_HK_TwoCompSys"/>
</dbReference>
<evidence type="ECO:0000256" key="10">
    <source>
        <dbReference type="SAM" id="Phobius"/>
    </source>
</evidence>
<dbReference type="Pfam" id="PF07730">
    <property type="entry name" value="HisKA_3"/>
    <property type="match status" value="1"/>
</dbReference>
<keyword evidence="13" id="KW-1185">Reference proteome</keyword>
<gene>
    <name evidence="12" type="ORF">G1C94_0080</name>
</gene>
<evidence type="ECO:0000259" key="11">
    <source>
        <dbReference type="SMART" id="SM00387"/>
    </source>
</evidence>
<dbReference type="RefSeq" id="WP_172143665.1">
    <property type="nucleotide sequence ID" value="NZ_JAAIIJ010000002.1"/>
</dbReference>
<keyword evidence="5" id="KW-0547">Nucleotide-binding</keyword>
<evidence type="ECO:0000313" key="13">
    <source>
        <dbReference type="Proteomes" id="UP000553756"/>
    </source>
</evidence>
<evidence type="ECO:0000256" key="3">
    <source>
        <dbReference type="ARBA" id="ARBA00022553"/>
    </source>
</evidence>
<feature type="transmembrane region" description="Helical" evidence="10">
    <location>
        <begin position="43"/>
        <end position="64"/>
    </location>
</feature>
<dbReference type="Gene3D" id="3.30.565.10">
    <property type="entry name" value="Histidine kinase-like ATPase, C-terminal domain"/>
    <property type="match status" value="1"/>
</dbReference>
<keyword evidence="10" id="KW-1133">Transmembrane helix</keyword>
<feature type="transmembrane region" description="Helical" evidence="10">
    <location>
        <begin position="545"/>
        <end position="565"/>
    </location>
</feature>
<keyword evidence="8" id="KW-0902">Two-component regulatory system</keyword>
<keyword evidence="10" id="KW-0472">Membrane</keyword>
<evidence type="ECO:0000256" key="4">
    <source>
        <dbReference type="ARBA" id="ARBA00022679"/>
    </source>
</evidence>
<evidence type="ECO:0000256" key="7">
    <source>
        <dbReference type="ARBA" id="ARBA00022840"/>
    </source>
</evidence>
<dbReference type="EMBL" id="JAAIIJ010000002">
    <property type="protein sequence ID" value="NMN01459.1"/>
    <property type="molecule type" value="Genomic_DNA"/>
</dbReference>
<evidence type="ECO:0000256" key="5">
    <source>
        <dbReference type="ARBA" id="ARBA00022741"/>
    </source>
</evidence>
<feature type="transmembrane region" description="Helical" evidence="10">
    <location>
        <begin position="117"/>
        <end position="138"/>
    </location>
</feature>
<dbReference type="InterPro" id="IPR055558">
    <property type="entry name" value="DUF7134"/>
</dbReference>
<feature type="region of interest" description="Disordered" evidence="9">
    <location>
        <begin position="742"/>
        <end position="761"/>
    </location>
</feature>
<keyword evidence="3" id="KW-0597">Phosphoprotein</keyword>
<feature type="transmembrane region" description="Helical" evidence="10">
    <location>
        <begin position="145"/>
        <end position="165"/>
    </location>
</feature>
<dbReference type="InterPro" id="IPR036890">
    <property type="entry name" value="HATPase_C_sf"/>
</dbReference>
<keyword evidence="4" id="KW-0808">Transferase</keyword>
<feature type="compositionally biased region" description="Polar residues" evidence="9">
    <location>
        <begin position="749"/>
        <end position="761"/>
    </location>
</feature>
<feature type="transmembrane region" description="Helical" evidence="10">
    <location>
        <begin position="585"/>
        <end position="612"/>
    </location>
</feature>
<dbReference type="Proteomes" id="UP000553756">
    <property type="component" value="Unassembled WGS sequence"/>
</dbReference>